<keyword evidence="3" id="KW-1185">Reference proteome</keyword>
<evidence type="ECO:0000313" key="2">
    <source>
        <dbReference type="EMBL" id="BDP43787.1"/>
    </source>
</evidence>
<name>A0ABM8AJA3_9DEIO</name>
<organism evidence="2 3">
    <name type="scientific">Deinococcus aetherius</name>
    <dbReference type="NCBI Taxonomy" id="200252"/>
    <lineage>
        <taxon>Bacteria</taxon>
        <taxon>Thermotogati</taxon>
        <taxon>Deinococcota</taxon>
        <taxon>Deinococci</taxon>
        <taxon>Deinococcales</taxon>
        <taxon>Deinococcaceae</taxon>
        <taxon>Deinococcus</taxon>
    </lineage>
</organism>
<evidence type="ECO:0000313" key="3">
    <source>
        <dbReference type="Proteomes" id="UP001064971"/>
    </source>
</evidence>
<accession>A0ABM8AJA3</accession>
<dbReference type="EMBL" id="AP026561">
    <property type="protein sequence ID" value="BDP43787.1"/>
    <property type="molecule type" value="Genomic_DNA"/>
</dbReference>
<sequence>MGLFDQIIATGCGHNPDVLHGVEHGKFPKRCTITPELVRMDNLGNLVFTEQASEERAGGLGIPVLLKEDVQHSSTFIDGSPQPVFDPADVHVHFVEMPARTPSGFSLAQSLGKEVAELDAPRQDRFTGDANSSFQQQFFDIPIAEREAVVQPHGIADHGERKTIAGELLTAGHRVTLPEQLATTTRRKGVLPVPLHSPPGTIPQSEETAVRPGAKRPPD</sequence>
<feature type="region of interest" description="Disordered" evidence="1">
    <location>
        <begin position="182"/>
        <end position="219"/>
    </location>
</feature>
<dbReference type="Proteomes" id="UP001064971">
    <property type="component" value="Plasmid pDAETH-1"/>
</dbReference>
<gene>
    <name evidence="2" type="ORF">DAETH_37560</name>
</gene>
<geneLocation type="plasmid" evidence="2 3">
    <name>pDAETH-1</name>
</geneLocation>
<evidence type="ECO:0000256" key="1">
    <source>
        <dbReference type="SAM" id="MobiDB-lite"/>
    </source>
</evidence>
<keyword evidence="2" id="KW-0614">Plasmid</keyword>
<proteinExistence type="predicted"/>
<protein>
    <submittedName>
        <fullName evidence="2">Uncharacterized protein</fullName>
    </submittedName>
</protein>
<reference evidence="2" key="1">
    <citation type="submission" date="2022-07" db="EMBL/GenBank/DDBJ databases">
        <title>Complete Genome Sequence of the Radioresistant Bacterium Deinococcus aetherius ST0316, Isolated from the Air Dust collected in Lower Stratosphere above Japan.</title>
        <authorList>
            <person name="Satoh K."/>
            <person name="Hagiwara K."/>
            <person name="Katsumata K."/>
            <person name="Kubo A."/>
            <person name="Yokobori S."/>
            <person name="Yamagishi A."/>
            <person name="Oono Y."/>
            <person name="Narumi I."/>
        </authorList>
    </citation>
    <scope>NUCLEOTIDE SEQUENCE</scope>
    <source>
        <strain evidence="2">ST0316</strain>
        <plasmid evidence="2">pDAETH-1</plasmid>
    </source>
</reference>